<dbReference type="SUPFAM" id="SSF49899">
    <property type="entry name" value="Concanavalin A-like lectins/glucanases"/>
    <property type="match status" value="1"/>
</dbReference>
<evidence type="ECO:0000256" key="2">
    <source>
        <dbReference type="ARBA" id="ARBA00022801"/>
    </source>
</evidence>
<evidence type="ECO:0000256" key="3">
    <source>
        <dbReference type="ARBA" id="ARBA00023295"/>
    </source>
</evidence>
<dbReference type="CDD" id="cd18622">
    <property type="entry name" value="GH32_Inu-like"/>
    <property type="match status" value="1"/>
</dbReference>
<comment type="similarity">
    <text evidence="1 4">Belongs to the glycosyl hydrolase 32 family.</text>
</comment>
<evidence type="ECO:0000313" key="9">
    <source>
        <dbReference type="Proteomes" id="UP001207930"/>
    </source>
</evidence>
<dbReference type="InterPro" id="IPR001362">
    <property type="entry name" value="Glyco_hydro_32"/>
</dbReference>
<proteinExistence type="inferred from homology"/>
<evidence type="ECO:0000313" key="8">
    <source>
        <dbReference type="EMBL" id="MCW1884363.1"/>
    </source>
</evidence>
<reference evidence="8 9" key="1">
    <citation type="submission" date="2022-10" db="EMBL/GenBank/DDBJ databases">
        <title>Luteolibacter flavescens strain MCCC 1K03193, whole genome shotgun sequencing project.</title>
        <authorList>
            <person name="Zhao G."/>
            <person name="Shen L."/>
        </authorList>
    </citation>
    <scope>NUCLEOTIDE SEQUENCE [LARGE SCALE GENOMIC DNA]</scope>
    <source>
        <strain evidence="8 9">MCCC 1K03193</strain>
    </source>
</reference>
<feature type="chain" id="PRO_5046585808" evidence="5">
    <location>
        <begin position="18"/>
        <end position="604"/>
    </location>
</feature>
<comment type="caution">
    <text evidence="8">The sequence shown here is derived from an EMBL/GenBank/DDBJ whole genome shotgun (WGS) entry which is preliminary data.</text>
</comment>
<dbReference type="PANTHER" id="PTHR42800:SF1">
    <property type="entry name" value="EXOINULINASE INUD (AFU_ORTHOLOGUE AFUA_5G00480)"/>
    <property type="match status" value="1"/>
</dbReference>
<keyword evidence="9" id="KW-1185">Reference proteome</keyword>
<feature type="domain" description="Glycosyl hydrolase family 32 C-terminal" evidence="7">
    <location>
        <begin position="547"/>
        <end position="596"/>
    </location>
</feature>
<keyword evidence="5" id="KW-0732">Signal</keyword>
<dbReference type="SMART" id="SM00640">
    <property type="entry name" value="Glyco_32"/>
    <property type="match status" value="1"/>
</dbReference>
<dbReference type="InterPro" id="IPR013189">
    <property type="entry name" value="Glyco_hydro_32_C"/>
</dbReference>
<dbReference type="Pfam" id="PF00251">
    <property type="entry name" value="Glyco_hydro_32N"/>
    <property type="match status" value="1"/>
</dbReference>
<protein>
    <submittedName>
        <fullName evidence="8">Glycoside hydrolase family 32 protein</fullName>
    </submittedName>
</protein>
<feature type="domain" description="Glycosyl hydrolase family 32 N-terminal" evidence="6">
    <location>
        <begin position="195"/>
        <end position="457"/>
    </location>
</feature>
<sequence length="604" mass="67593">MKARYFLAPLLTLSGHAAGIAGFTDWKKSGTAFEKSPATGDLIETLEIRNAPDGPVATSEIDGDGPRGFLSSPAFTIDRNFIAFSICGGDYEKHCCMNLIVDGKIVRSATGRNHDRLTPASWDVSAFRGKEARIEIVDQASGQWGHINVAGLSLTDAPAAYPVATEPLYQEALRPQFHFTARQWTMDRLNPGMRQEGWINDLNGLVYHDGEYHLFAQRWHKCWLHAVSKDLIHWEELEPAFWATELDEGVQSGSCVIDHDNTSGLSNEPKNPPMIAFWSTVDNRSQCISYSLDKGRTWTIRDKDPVLVFPERDPKVFWYEPGKHWVMFLYGNGKYHVFTSKNLLEWKDEKNPIDHSYECPDFFELAVEGSPSKKKWVLVQADGKYSIGSFDGVKFTPESDRIAADIHDHTFYATQSWNNMERSDGRRIQTAWMRGSNFPGMPFNQQISFPCELTLHDTPVGLRVFRKPIREIEKLHASEKTAKDVKLASGETKELAASGDLFRIKAEVDLPEGSRLKFLLRGVPLVISGKSIQVGETRGEAIGTVKNIEILLDRGSLEAFVNDGEISSTNFVLPNVDGLSVTAEGGPATIHSISVYPLKSIWQK</sequence>
<dbReference type="PANTHER" id="PTHR42800">
    <property type="entry name" value="EXOINULINASE INUD (AFU_ORTHOLOGUE AFUA_5G00480)"/>
    <property type="match status" value="1"/>
</dbReference>
<evidence type="ECO:0000256" key="1">
    <source>
        <dbReference type="ARBA" id="ARBA00009902"/>
    </source>
</evidence>
<name>A0ABT3FLA2_9BACT</name>
<gene>
    <name evidence="8" type="ORF">OKA04_06440</name>
</gene>
<dbReference type="InterPro" id="IPR023296">
    <property type="entry name" value="Glyco_hydro_beta-prop_sf"/>
</dbReference>
<dbReference type="EMBL" id="JAPDDS010000003">
    <property type="protein sequence ID" value="MCW1884363.1"/>
    <property type="molecule type" value="Genomic_DNA"/>
</dbReference>
<evidence type="ECO:0000259" key="7">
    <source>
        <dbReference type="Pfam" id="PF08244"/>
    </source>
</evidence>
<dbReference type="Gene3D" id="2.60.120.560">
    <property type="entry name" value="Exo-inulinase, domain 1"/>
    <property type="match status" value="1"/>
</dbReference>
<dbReference type="GO" id="GO:0016787">
    <property type="term" value="F:hydrolase activity"/>
    <property type="evidence" value="ECO:0007669"/>
    <property type="project" value="UniProtKB-KW"/>
</dbReference>
<keyword evidence="2 4" id="KW-0378">Hydrolase</keyword>
<feature type="signal peptide" evidence="5">
    <location>
        <begin position="1"/>
        <end position="17"/>
    </location>
</feature>
<dbReference type="RefSeq" id="WP_264500323.1">
    <property type="nucleotide sequence ID" value="NZ_JAPDDS010000003.1"/>
</dbReference>
<keyword evidence="3 4" id="KW-0326">Glycosidase</keyword>
<evidence type="ECO:0000259" key="6">
    <source>
        <dbReference type="Pfam" id="PF00251"/>
    </source>
</evidence>
<dbReference type="InterPro" id="IPR013320">
    <property type="entry name" value="ConA-like_dom_sf"/>
</dbReference>
<dbReference type="SUPFAM" id="SSF75005">
    <property type="entry name" value="Arabinanase/levansucrase/invertase"/>
    <property type="match status" value="1"/>
</dbReference>
<accession>A0ABT3FLA2</accession>
<evidence type="ECO:0000256" key="4">
    <source>
        <dbReference type="RuleBase" id="RU362110"/>
    </source>
</evidence>
<evidence type="ECO:0000256" key="5">
    <source>
        <dbReference type="SAM" id="SignalP"/>
    </source>
</evidence>
<dbReference type="Pfam" id="PF08244">
    <property type="entry name" value="Glyco_hydro_32C"/>
    <property type="match status" value="1"/>
</dbReference>
<organism evidence="8 9">
    <name type="scientific">Luteolibacter flavescens</name>
    <dbReference type="NCBI Taxonomy" id="1859460"/>
    <lineage>
        <taxon>Bacteria</taxon>
        <taxon>Pseudomonadati</taxon>
        <taxon>Verrucomicrobiota</taxon>
        <taxon>Verrucomicrobiia</taxon>
        <taxon>Verrucomicrobiales</taxon>
        <taxon>Verrucomicrobiaceae</taxon>
        <taxon>Luteolibacter</taxon>
    </lineage>
</organism>
<dbReference type="Gene3D" id="2.115.10.20">
    <property type="entry name" value="Glycosyl hydrolase domain, family 43"/>
    <property type="match status" value="1"/>
</dbReference>
<dbReference type="InterPro" id="IPR013148">
    <property type="entry name" value="Glyco_hydro_32_N"/>
</dbReference>
<dbReference type="Proteomes" id="UP001207930">
    <property type="component" value="Unassembled WGS sequence"/>
</dbReference>